<reference evidence="1" key="1">
    <citation type="journal article" date="2020" name="Stud. Mycol.">
        <title>101 Dothideomycetes genomes: a test case for predicting lifestyles and emergence of pathogens.</title>
        <authorList>
            <person name="Haridas S."/>
            <person name="Albert R."/>
            <person name="Binder M."/>
            <person name="Bloem J."/>
            <person name="Labutti K."/>
            <person name="Salamov A."/>
            <person name="Andreopoulos B."/>
            <person name="Baker S."/>
            <person name="Barry K."/>
            <person name="Bills G."/>
            <person name="Bluhm B."/>
            <person name="Cannon C."/>
            <person name="Castanera R."/>
            <person name="Culley D."/>
            <person name="Daum C."/>
            <person name="Ezra D."/>
            <person name="Gonzalez J."/>
            <person name="Henrissat B."/>
            <person name="Kuo A."/>
            <person name="Liang C."/>
            <person name="Lipzen A."/>
            <person name="Lutzoni F."/>
            <person name="Magnuson J."/>
            <person name="Mondo S."/>
            <person name="Nolan M."/>
            <person name="Ohm R."/>
            <person name="Pangilinan J."/>
            <person name="Park H.-J."/>
            <person name="Ramirez L."/>
            <person name="Alfaro M."/>
            <person name="Sun H."/>
            <person name="Tritt A."/>
            <person name="Yoshinaga Y."/>
            <person name="Zwiers L.-H."/>
            <person name="Turgeon B."/>
            <person name="Goodwin S."/>
            <person name="Spatafora J."/>
            <person name="Crous P."/>
            <person name="Grigoriev I."/>
        </authorList>
    </citation>
    <scope>NUCLEOTIDE SEQUENCE</scope>
    <source>
        <strain evidence="1">CBS 122367</strain>
    </source>
</reference>
<name>A0A6G1IGB3_9PLEO</name>
<evidence type="ECO:0000313" key="2">
    <source>
        <dbReference type="Proteomes" id="UP000799291"/>
    </source>
</evidence>
<feature type="non-terminal residue" evidence="1">
    <location>
        <position position="187"/>
    </location>
</feature>
<keyword evidence="2" id="KW-1185">Reference proteome</keyword>
<gene>
    <name evidence="1" type="ORF">K458DRAFT_240589</name>
</gene>
<dbReference type="OrthoDB" id="3675232at2759"/>
<evidence type="ECO:0000313" key="1">
    <source>
        <dbReference type="EMBL" id="KAF2676939.1"/>
    </source>
</evidence>
<sequence length="187" mass="21356">VAELACFLPKWLKSIDVVDRVISNGGTCGTIARMINMYREMGDAPTTSNSVLRMMMPAMRKRGGEFENWTVGGHIIQDAHDPSSLSISRFRIPKETHKDRSKSDPSVPFKDLAQNVKVFPQKYDALDLTRCVEYHVQPEHQDEVWNFPDDFEALVKHLGGPTAITKKYQDKEIFNRWTPPHIRKSAT</sequence>
<feature type="non-terminal residue" evidence="1">
    <location>
        <position position="1"/>
    </location>
</feature>
<proteinExistence type="predicted"/>
<dbReference type="AlphaFoldDB" id="A0A6G1IGB3"/>
<organism evidence="1 2">
    <name type="scientific">Lentithecium fluviatile CBS 122367</name>
    <dbReference type="NCBI Taxonomy" id="1168545"/>
    <lineage>
        <taxon>Eukaryota</taxon>
        <taxon>Fungi</taxon>
        <taxon>Dikarya</taxon>
        <taxon>Ascomycota</taxon>
        <taxon>Pezizomycotina</taxon>
        <taxon>Dothideomycetes</taxon>
        <taxon>Pleosporomycetidae</taxon>
        <taxon>Pleosporales</taxon>
        <taxon>Massarineae</taxon>
        <taxon>Lentitheciaceae</taxon>
        <taxon>Lentithecium</taxon>
    </lineage>
</organism>
<accession>A0A6G1IGB3</accession>
<dbReference type="Proteomes" id="UP000799291">
    <property type="component" value="Unassembled WGS sequence"/>
</dbReference>
<dbReference type="EMBL" id="MU005628">
    <property type="protein sequence ID" value="KAF2676939.1"/>
    <property type="molecule type" value="Genomic_DNA"/>
</dbReference>
<protein>
    <submittedName>
        <fullName evidence="1">Uncharacterized protein</fullName>
    </submittedName>
</protein>